<comment type="caution">
    <text evidence="2">The sequence shown here is derived from an EMBL/GenBank/DDBJ whole genome shotgun (WGS) entry which is preliminary data.</text>
</comment>
<evidence type="ECO:0000313" key="3">
    <source>
        <dbReference type="Proteomes" id="UP000006222"/>
    </source>
</evidence>
<sequence length="66" mass="7671">MTYQIIASETGPEQTANQRFNRSKQLKPESKNETGKQFPGEFNQRLSIHPPGILNRRLEPRRDDAF</sequence>
<dbReference type="PATRIC" id="fig|991778.3.peg.729"/>
<dbReference type="Proteomes" id="UP000006222">
    <property type="component" value="Unassembled WGS sequence"/>
</dbReference>
<feature type="compositionally biased region" description="Basic and acidic residues" evidence="1">
    <location>
        <begin position="56"/>
        <end position="66"/>
    </location>
</feature>
<dbReference type="AlphaFoldDB" id="F2AM00"/>
<feature type="region of interest" description="Disordered" evidence="1">
    <location>
        <begin position="1"/>
        <end position="66"/>
    </location>
</feature>
<name>F2AM00_RHOBT</name>
<feature type="compositionally biased region" description="Polar residues" evidence="1">
    <location>
        <begin position="1"/>
        <end position="20"/>
    </location>
</feature>
<proteinExistence type="predicted"/>
<accession>F2AM00</accession>
<evidence type="ECO:0000256" key="1">
    <source>
        <dbReference type="SAM" id="MobiDB-lite"/>
    </source>
</evidence>
<gene>
    <name evidence="2" type="ORF">RBWH47_01644</name>
</gene>
<dbReference type="EMBL" id="AFAR01000040">
    <property type="protein sequence ID" value="EGF29311.1"/>
    <property type="molecule type" value="Genomic_DNA"/>
</dbReference>
<evidence type="ECO:0000313" key="2">
    <source>
        <dbReference type="EMBL" id="EGF29311.1"/>
    </source>
</evidence>
<organism evidence="2 3">
    <name type="scientific">Rhodopirellula baltica WH47</name>
    <dbReference type="NCBI Taxonomy" id="991778"/>
    <lineage>
        <taxon>Bacteria</taxon>
        <taxon>Pseudomonadati</taxon>
        <taxon>Planctomycetota</taxon>
        <taxon>Planctomycetia</taxon>
        <taxon>Pirellulales</taxon>
        <taxon>Pirellulaceae</taxon>
        <taxon>Rhodopirellula</taxon>
    </lineage>
</organism>
<protein>
    <submittedName>
        <fullName evidence="2">Uncharacterized protein</fullName>
    </submittedName>
</protein>
<reference evidence="2 3" key="1">
    <citation type="journal article" date="2013" name="Mar. Genomics">
        <title>Expression of sulfatases in Rhodopirellula baltica and the diversity of sulfatases in the genus Rhodopirellula.</title>
        <authorList>
            <person name="Wegner C.E."/>
            <person name="Richter-Heitmann T."/>
            <person name="Klindworth A."/>
            <person name="Klockow C."/>
            <person name="Richter M."/>
            <person name="Achstetter T."/>
            <person name="Glockner F.O."/>
            <person name="Harder J."/>
        </authorList>
    </citation>
    <scope>NUCLEOTIDE SEQUENCE [LARGE SCALE GENOMIC DNA]</scope>
    <source>
        <strain evidence="2 3">WH47</strain>
    </source>
</reference>